<evidence type="ECO:0000313" key="3">
    <source>
        <dbReference type="Proteomes" id="UP000722750"/>
    </source>
</evidence>
<dbReference type="EMBL" id="JAANXD010000057">
    <property type="protein sequence ID" value="MBS1258258.1"/>
    <property type="molecule type" value="Genomic_DNA"/>
</dbReference>
<name>A0A941W2S2_9BACT</name>
<sequence>MKFELETEDLEKIANIIVERLEPLLNNSHNSKDDELMDINGLAEYLKVKPSWVYMKVHTRQIPFRKVGKFPRFPKKHIDLWTLNPYHPDLSIYNLNSD</sequence>
<dbReference type="Proteomes" id="UP000722750">
    <property type="component" value="Unassembled WGS sequence"/>
</dbReference>
<proteinExistence type="predicted"/>
<evidence type="ECO:0000313" key="2">
    <source>
        <dbReference type="EMBL" id="MBS1258258.1"/>
    </source>
</evidence>
<comment type="caution">
    <text evidence="2">The sequence shown here is derived from an EMBL/GenBank/DDBJ whole genome shotgun (WGS) entry which is preliminary data.</text>
</comment>
<protein>
    <recommendedName>
        <fullName evidence="1">Helix-turn-helix domain-containing protein</fullName>
    </recommendedName>
</protein>
<reference evidence="2" key="1">
    <citation type="journal article" date="2021" name="ISME J.">
        <title>Fine-scale metabolic discontinuity in a stratified prokaryote microbiome of a Red Sea deep halocline.</title>
        <authorList>
            <person name="Michoud G."/>
            <person name="Ngugi D.K."/>
            <person name="Barozzi A."/>
            <person name="Merlino G."/>
            <person name="Calleja M.L."/>
            <person name="Delgado-Huertas A."/>
            <person name="Moran X.A.G."/>
            <person name="Daffonchio D."/>
        </authorList>
    </citation>
    <scope>NUCLEOTIDE SEQUENCE</scope>
    <source>
        <strain evidence="2">SuakinDeep_MAG55_1</strain>
    </source>
</reference>
<accession>A0A941W2S2</accession>
<dbReference type="AlphaFoldDB" id="A0A941W2S2"/>
<evidence type="ECO:0000259" key="1">
    <source>
        <dbReference type="Pfam" id="PF12728"/>
    </source>
</evidence>
<gene>
    <name evidence="2" type="ORF">MAG551_01311</name>
</gene>
<organism evidence="2 3">
    <name type="scientific">Candidatus Scalindua arabica</name>
    <dbReference type="NCBI Taxonomy" id="1127984"/>
    <lineage>
        <taxon>Bacteria</taxon>
        <taxon>Pseudomonadati</taxon>
        <taxon>Planctomycetota</taxon>
        <taxon>Candidatus Brocadiia</taxon>
        <taxon>Candidatus Brocadiales</taxon>
        <taxon>Candidatus Scalinduaceae</taxon>
        <taxon>Candidatus Scalindua</taxon>
    </lineage>
</organism>
<dbReference type="Pfam" id="PF12728">
    <property type="entry name" value="HTH_17"/>
    <property type="match status" value="1"/>
</dbReference>
<feature type="domain" description="Helix-turn-helix" evidence="1">
    <location>
        <begin position="37"/>
        <end position="81"/>
    </location>
</feature>
<dbReference type="InterPro" id="IPR041657">
    <property type="entry name" value="HTH_17"/>
</dbReference>